<name>A0A9P7J723_9AGAM</name>
<protein>
    <submittedName>
        <fullName evidence="1">Uncharacterized protein</fullName>
    </submittedName>
</protein>
<gene>
    <name evidence="1" type="ORF">BJ212DRAFT_1303848</name>
</gene>
<evidence type="ECO:0000313" key="2">
    <source>
        <dbReference type="Proteomes" id="UP000807769"/>
    </source>
</evidence>
<comment type="caution">
    <text evidence="1">The sequence shown here is derived from an EMBL/GenBank/DDBJ whole genome shotgun (WGS) entry which is preliminary data.</text>
</comment>
<dbReference type="EMBL" id="JABBWG010000049">
    <property type="protein sequence ID" value="KAG1805997.1"/>
    <property type="molecule type" value="Genomic_DNA"/>
</dbReference>
<evidence type="ECO:0000313" key="1">
    <source>
        <dbReference type="EMBL" id="KAG1805997.1"/>
    </source>
</evidence>
<dbReference type="Proteomes" id="UP000807769">
    <property type="component" value="Unassembled WGS sequence"/>
</dbReference>
<keyword evidence="2" id="KW-1185">Reference proteome</keyword>
<dbReference type="GeneID" id="64627513"/>
<dbReference type="OrthoDB" id="2662959at2759"/>
<reference evidence="1" key="1">
    <citation type="journal article" date="2020" name="New Phytol.">
        <title>Comparative genomics reveals dynamic genome evolution in host specialist ectomycorrhizal fungi.</title>
        <authorList>
            <person name="Lofgren L.A."/>
            <person name="Nguyen N.H."/>
            <person name="Vilgalys R."/>
            <person name="Ruytinx J."/>
            <person name="Liao H.L."/>
            <person name="Branco S."/>
            <person name="Kuo A."/>
            <person name="LaButti K."/>
            <person name="Lipzen A."/>
            <person name="Andreopoulos W."/>
            <person name="Pangilinan J."/>
            <person name="Riley R."/>
            <person name="Hundley H."/>
            <person name="Na H."/>
            <person name="Barry K."/>
            <person name="Grigoriev I.V."/>
            <person name="Stajich J.E."/>
            <person name="Kennedy P.G."/>
        </authorList>
    </citation>
    <scope>NUCLEOTIDE SEQUENCE</scope>
    <source>
        <strain evidence="1">MN1</strain>
    </source>
</reference>
<sequence>MGAIHSSDKVQQAMDGTWKRRLEDVDLIDHVLLARLIKQHVKYTSVAESCSSSADQHSVQSAIPSPPDAHKCALDDYPWCLMCGMRHEYYPSVPMFKMNNTKRMLREHDIVSWGHMGHFIQSIPAVTFLRHYRVESVPPQLAYLQHMQEAASCYREGMPGGWGRVECTYWTESKKKKEAQITYRELQETQVIDVETTESYKMYQVPAFEGGQKWGLILLPMRCCGIWLELSQRYEEVKRKGGQYGLYPVMVAKRAFFKKGWNIHEQGKESLPPTGSSHGSEDALREFQQSLNKLRKPSAFHQTQHLEDGELPVCWHKEHNPCPFSWSEAQWEWYSRGTPITFFNFVLRKEPNHANVTEFEDDIKRIAIIVVTDCANGLEAVEHWKADKGGVCTSTVDEFACQKEVALWALELEGIQI</sequence>
<proteinExistence type="predicted"/>
<dbReference type="RefSeq" id="XP_041187573.1">
    <property type="nucleotide sequence ID" value="XM_041333496.1"/>
</dbReference>
<accession>A0A9P7J723</accession>
<organism evidence="1 2">
    <name type="scientific">Suillus subaureus</name>
    <dbReference type="NCBI Taxonomy" id="48587"/>
    <lineage>
        <taxon>Eukaryota</taxon>
        <taxon>Fungi</taxon>
        <taxon>Dikarya</taxon>
        <taxon>Basidiomycota</taxon>
        <taxon>Agaricomycotina</taxon>
        <taxon>Agaricomycetes</taxon>
        <taxon>Agaricomycetidae</taxon>
        <taxon>Boletales</taxon>
        <taxon>Suillineae</taxon>
        <taxon>Suillaceae</taxon>
        <taxon>Suillus</taxon>
    </lineage>
</organism>
<dbReference type="AlphaFoldDB" id="A0A9P7J723"/>